<name>A0A7S2SLI4_9STRA</name>
<evidence type="ECO:0000256" key="4">
    <source>
        <dbReference type="ARBA" id="ARBA00022723"/>
    </source>
</evidence>
<evidence type="ECO:0000256" key="8">
    <source>
        <dbReference type="ARBA" id="ARBA00023049"/>
    </source>
</evidence>
<dbReference type="InterPro" id="IPR001915">
    <property type="entry name" value="Peptidase_M48"/>
</dbReference>
<evidence type="ECO:0000256" key="3">
    <source>
        <dbReference type="ARBA" id="ARBA00022692"/>
    </source>
</evidence>
<keyword evidence="2 10" id="KW-0645">Protease</keyword>
<keyword evidence="8 10" id="KW-0482">Metalloprotease</keyword>
<reference evidence="13" key="1">
    <citation type="submission" date="2021-01" db="EMBL/GenBank/DDBJ databases">
        <authorList>
            <person name="Corre E."/>
            <person name="Pelletier E."/>
            <person name="Niang G."/>
            <person name="Scheremetjew M."/>
            <person name="Finn R."/>
            <person name="Kale V."/>
            <person name="Holt S."/>
            <person name="Cochrane G."/>
            <person name="Meng A."/>
            <person name="Brown T."/>
            <person name="Cohen L."/>
        </authorList>
    </citation>
    <scope>NUCLEOTIDE SEQUENCE</scope>
    <source>
        <strain evidence="13">CCMP1452</strain>
    </source>
</reference>
<feature type="domain" description="Peptidase M48" evidence="12">
    <location>
        <begin position="97"/>
        <end position="288"/>
    </location>
</feature>
<dbReference type="CDD" id="cd07325">
    <property type="entry name" value="M48_Ste24p_like"/>
    <property type="match status" value="1"/>
</dbReference>
<evidence type="ECO:0000259" key="12">
    <source>
        <dbReference type="Pfam" id="PF01435"/>
    </source>
</evidence>
<keyword evidence="11" id="KW-0732">Signal</keyword>
<dbReference type="GO" id="GO:0006508">
    <property type="term" value="P:proteolysis"/>
    <property type="evidence" value="ECO:0007669"/>
    <property type="project" value="UniProtKB-KW"/>
</dbReference>
<evidence type="ECO:0000256" key="5">
    <source>
        <dbReference type="ARBA" id="ARBA00022801"/>
    </source>
</evidence>
<dbReference type="Gene3D" id="3.30.2010.10">
    <property type="entry name" value="Metalloproteases ('zincins'), catalytic domain"/>
    <property type="match status" value="1"/>
</dbReference>
<proteinExistence type="inferred from homology"/>
<dbReference type="AlphaFoldDB" id="A0A7S2SLI4"/>
<evidence type="ECO:0000256" key="2">
    <source>
        <dbReference type="ARBA" id="ARBA00022670"/>
    </source>
</evidence>
<keyword evidence="1" id="KW-1003">Cell membrane</keyword>
<dbReference type="EMBL" id="HBHI01031185">
    <property type="protein sequence ID" value="CAD9703399.1"/>
    <property type="molecule type" value="Transcribed_RNA"/>
</dbReference>
<dbReference type="InterPro" id="IPR050083">
    <property type="entry name" value="HtpX_protease"/>
</dbReference>
<evidence type="ECO:0000256" key="6">
    <source>
        <dbReference type="ARBA" id="ARBA00022833"/>
    </source>
</evidence>
<organism evidence="13">
    <name type="scientific">Eucampia antarctica</name>
    <dbReference type="NCBI Taxonomy" id="49252"/>
    <lineage>
        <taxon>Eukaryota</taxon>
        <taxon>Sar</taxon>
        <taxon>Stramenopiles</taxon>
        <taxon>Ochrophyta</taxon>
        <taxon>Bacillariophyta</taxon>
        <taxon>Mediophyceae</taxon>
        <taxon>Biddulphiophycidae</taxon>
        <taxon>Hemiaulales</taxon>
        <taxon>Hemiaulaceae</taxon>
        <taxon>Eucampia</taxon>
    </lineage>
</organism>
<comment type="cofactor">
    <cofactor evidence="10">
        <name>Zn(2+)</name>
        <dbReference type="ChEBI" id="CHEBI:29105"/>
    </cofactor>
    <text evidence="10">Binds 1 zinc ion per subunit.</text>
</comment>
<keyword evidence="6 10" id="KW-0862">Zinc</keyword>
<evidence type="ECO:0000256" key="10">
    <source>
        <dbReference type="RuleBase" id="RU003983"/>
    </source>
</evidence>
<keyword evidence="7" id="KW-1133">Transmembrane helix</keyword>
<comment type="similarity">
    <text evidence="10">Belongs to the peptidase M48 family.</text>
</comment>
<accession>A0A7S2SLI4</accession>
<dbReference type="Pfam" id="PF01435">
    <property type="entry name" value="Peptidase_M48"/>
    <property type="match status" value="1"/>
</dbReference>
<dbReference type="PANTHER" id="PTHR43221">
    <property type="entry name" value="PROTEASE HTPX"/>
    <property type="match status" value="1"/>
</dbReference>
<evidence type="ECO:0000313" key="13">
    <source>
        <dbReference type="EMBL" id="CAD9703399.1"/>
    </source>
</evidence>
<evidence type="ECO:0000256" key="7">
    <source>
        <dbReference type="ARBA" id="ARBA00022989"/>
    </source>
</evidence>
<feature type="chain" id="PRO_5030716483" description="Peptidase M48 domain-containing protein" evidence="11">
    <location>
        <begin position="24"/>
        <end position="305"/>
    </location>
</feature>
<evidence type="ECO:0000256" key="11">
    <source>
        <dbReference type="SAM" id="SignalP"/>
    </source>
</evidence>
<gene>
    <name evidence="13" type="ORF">EANT1437_LOCUS16066</name>
</gene>
<keyword evidence="5 10" id="KW-0378">Hydrolase</keyword>
<protein>
    <recommendedName>
        <fullName evidence="12">Peptidase M48 domain-containing protein</fullName>
    </recommendedName>
</protein>
<evidence type="ECO:0000256" key="1">
    <source>
        <dbReference type="ARBA" id="ARBA00022475"/>
    </source>
</evidence>
<dbReference type="GO" id="GO:0004222">
    <property type="term" value="F:metalloendopeptidase activity"/>
    <property type="evidence" value="ECO:0007669"/>
    <property type="project" value="InterPro"/>
</dbReference>
<keyword evidence="3" id="KW-0812">Transmembrane</keyword>
<keyword evidence="9" id="KW-0472">Membrane</keyword>
<dbReference type="GO" id="GO:0046872">
    <property type="term" value="F:metal ion binding"/>
    <property type="evidence" value="ECO:0007669"/>
    <property type="project" value="UniProtKB-KW"/>
</dbReference>
<evidence type="ECO:0000256" key="9">
    <source>
        <dbReference type="ARBA" id="ARBA00023136"/>
    </source>
</evidence>
<sequence>MQKLVFFIVAVLLLVSFCHDANGFSGSTPTIPRVAFQNLQENEFRHPLDRDLTKLILATPGNKLADQVFRRAFPLLEQGARLDLLSSSVKVSAEQLPHLHESMVEACRVLDISSPPELFVQSNPQANAYTTASSKGEKAVIVITSALLDRCSDREMQAIIGHELGHMKCNHSFYLTVGGLASAPLRLLPFAGDSLADSLLEKWRLAAEYTCDRAAVLVAQDSEIVASAMLKLFAGTGKYGMNVEAFVAQSEEYDRLLRNSNPMVRASIENQQRTHPLPVRRIAELKRWSESEEYTKLLKNGVMIS</sequence>
<dbReference type="PANTHER" id="PTHR43221:SF3">
    <property type="entry name" value="SLL1280 PROTEIN"/>
    <property type="match status" value="1"/>
</dbReference>
<keyword evidence="4" id="KW-0479">Metal-binding</keyword>
<feature type="signal peptide" evidence="11">
    <location>
        <begin position="1"/>
        <end position="23"/>
    </location>
</feature>